<evidence type="ECO:0000256" key="1">
    <source>
        <dbReference type="ARBA" id="ARBA00022737"/>
    </source>
</evidence>
<dbReference type="PROSITE" id="PS51257">
    <property type="entry name" value="PROKAR_LIPOPROTEIN"/>
    <property type="match status" value="1"/>
</dbReference>
<dbReference type="RefSeq" id="WP_194702202.1">
    <property type="nucleotide sequence ID" value="NZ_JADKNH010000007.1"/>
</dbReference>
<evidence type="ECO:0000256" key="3">
    <source>
        <dbReference type="PROSITE-ProRule" id="PRU00339"/>
    </source>
</evidence>
<dbReference type="Pfam" id="PF13176">
    <property type="entry name" value="TPR_7"/>
    <property type="match status" value="1"/>
</dbReference>
<dbReference type="InterPro" id="IPR051685">
    <property type="entry name" value="Ycf3/AcsC/BcsC/TPR_MFPF"/>
</dbReference>
<gene>
    <name evidence="4" type="ORF">ISU02_12660</name>
</gene>
<keyword evidence="1" id="KW-0677">Repeat</keyword>
<evidence type="ECO:0000313" key="4">
    <source>
        <dbReference type="EMBL" id="MBF4693965.1"/>
    </source>
</evidence>
<dbReference type="Pfam" id="PF14559">
    <property type="entry name" value="TPR_19"/>
    <property type="match status" value="1"/>
</dbReference>
<dbReference type="SUPFAM" id="SSF48452">
    <property type="entry name" value="TPR-like"/>
    <property type="match status" value="1"/>
</dbReference>
<dbReference type="Gene3D" id="1.25.40.10">
    <property type="entry name" value="Tetratricopeptide repeat domain"/>
    <property type="match status" value="1"/>
</dbReference>
<name>A0ABR9ZU43_9FIRM</name>
<evidence type="ECO:0000256" key="2">
    <source>
        <dbReference type="ARBA" id="ARBA00022803"/>
    </source>
</evidence>
<dbReference type="PROSITE" id="PS50005">
    <property type="entry name" value="TPR"/>
    <property type="match status" value="1"/>
</dbReference>
<proteinExistence type="predicted"/>
<dbReference type="Proteomes" id="UP000614200">
    <property type="component" value="Unassembled WGS sequence"/>
</dbReference>
<dbReference type="PANTHER" id="PTHR44943">
    <property type="entry name" value="CELLULOSE SYNTHASE OPERON PROTEIN C"/>
    <property type="match status" value="1"/>
</dbReference>
<keyword evidence="5" id="KW-1185">Reference proteome</keyword>
<dbReference type="PROSITE" id="PS50293">
    <property type="entry name" value="TPR_REGION"/>
    <property type="match status" value="1"/>
</dbReference>
<dbReference type="PANTHER" id="PTHR44943:SF4">
    <property type="entry name" value="TPR REPEAT-CONTAINING PROTEIN MJ0798"/>
    <property type="match status" value="1"/>
</dbReference>
<dbReference type="InterPro" id="IPR019734">
    <property type="entry name" value="TPR_rpt"/>
</dbReference>
<comment type="caution">
    <text evidence="4">The sequence shown here is derived from an EMBL/GenBank/DDBJ whole genome shotgun (WGS) entry which is preliminary data.</text>
</comment>
<evidence type="ECO:0000313" key="5">
    <source>
        <dbReference type="Proteomes" id="UP000614200"/>
    </source>
</evidence>
<protein>
    <submittedName>
        <fullName evidence="4">Tetratricopeptide repeat protein</fullName>
    </submittedName>
</protein>
<organism evidence="4 5">
    <name type="scientific">Fusibacter ferrireducens</name>
    <dbReference type="NCBI Taxonomy" id="2785058"/>
    <lineage>
        <taxon>Bacteria</taxon>
        <taxon>Bacillati</taxon>
        <taxon>Bacillota</taxon>
        <taxon>Clostridia</taxon>
        <taxon>Eubacteriales</taxon>
        <taxon>Eubacteriales Family XII. Incertae Sedis</taxon>
        <taxon>Fusibacter</taxon>
    </lineage>
</organism>
<reference evidence="4 5" key="1">
    <citation type="submission" date="2020-11" db="EMBL/GenBank/DDBJ databases">
        <title>Fusibacter basophilias sp. nov.</title>
        <authorList>
            <person name="Qiu D."/>
        </authorList>
    </citation>
    <scope>NUCLEOTIDE SEQUENCE [LARGE SCALE GENOMIC DNA]</scope>
    <source>
        <strain evidence="4 5">Q10-2</strain>
    </source>
</reference>
<sequence>MIKLNLKKKSTPDNFSVLLMVLILALSLTGCGKTSEEYLAEAQSFYDEEDYERALPLLEQAFKKDNTNLDAISQLTECYIMLDRWQDAAPVMESGVKVDPENFRFWFNLGSIYKYLGKYSEAVNAFDKTISLDSSKAVPFYLKADALFQLENYEGAYQASKNAYEIDRSFTDNIKLYVYTSILTGNPNDAILDLELYAYGTDDLDLLAKLAHAYLMSGDFSSASTIYFEHQSDLDEANNAFKDIVLNDIERFKKNGIDHEDFEKVIEIMSGNPIFAKVDENELGNLASTQDYRSSMILKPDITYLFMDLEGYTYLYKVDNSSQTLTAFSTSPLKGYSSDSALVGAHLITNDRDGIAKISRSASGVFYESTLVEDSQIESILAMGSRVYFSKKYDDKLTIESIDLDGQNQKILKEFGNDDYFAPTLITIIGDNLFYTLSRDRFLKLNLKNGNESEFILGDEREGYISLSNCAYSDGSLYFTQEIISDDNLIKINGVYCTVNKLYKYDLASGKTTYLSQINLPAKDVEDDGFFISFYDEEIDHIYNAGEYIYFTTEDDNLYVMKKTGEGLTYLGNSENFDFVSDNQYLYFTENDGTKNIPYRVKNGSTLDKKEALIVK</sequence>
<dbReference type="SUPFAM" id="SSF69304">
    <property type="entry name" value="Tricorn protease N-terminal domain"/>
    <property type="match status" value="1"/>
</dbReference>
<dbReference type="InterPro" id="IPR011990">
    <property type="entry name" value="TPR-like_helical_dom_sf"/>
</dbReference>
<feature type="repeat" description="TPR" evidence="3">
    <location>
        <begin position="103"/>
        <end position="136"/>
    </location>
</feature>
<dbReference type="SMART" id="SM00028">
    <property type="entry name" value="TPR"/>
    <property type="match status" value="4"/>
</dbReference>
<accession>A0ABR9ZU43</accession>
<dbReference type="EMBL" id="JADKNH010000007">
    <property type="protein sequence ID" value="MBF4693965.1"/>
    <property type="molecule type" value="Genomic_DNA"/>
</dbReference>
<keyword evidence="2 3" id="KW-0802">TPR repeat</keyword>